<feature type="region of interest" description="Disordered" evidence="1">
    <location>
        <begin position="48"/>
        <end position="69"/>
    </location>
</feature>
<protein>
    <submittedName>
        <fullName evidence="3">Heat induced stress protein YflT</fullName>
    </submittedName>
</protein>
<reference evidence="4" key="1">
    <citation type="submission" date="2016-10" db="EMBL/GenBank/DDBJ databases">
        <authorList>
            <person name="Varghese N."/>
            <person name="Submissions S."/>
        </authorList>
    </citation>
    <scope>NUCLEOTIDE SEQUENCE [LARGE SCALE GENOMIC DNA]</scope>
    <source>
        <strain evidence="4">S9</strain>
    </source>
</reference>
<dbReference type="OrthoDB" id="2678178at2"/>
<dbReference type="EMBL" id="FOGT01000014">
    <property type="protein sequence ID" value="SES28895.1"/>
    <property type="molecule type" value="Genomic_DNA"/>
</dbReference>
<gene>
    <name evidence="3" type="ORF">SAMN05518684_11473</name>
</gene>
<organism evidence="3 4">
    <name type="scientific">Salipaludibacillus aurantiacus</name>
    <dbReference type="NCBI Taxonomy" id="1601833"/>
    <lineage>
        <taxon>Bacteria</taxon>
        <taxon>Bacillati</taxon>
        <taxon>Bacillota</taxon>
        <taxon>Bacilli</taxon>
        <taxon>Bacillales</taxon>
        <taxon>Bacillaceae</taxon>
    </lineage>
</organism>
<evidence type="ECO:0000256" key="1">
    <source>
        <dbReference type="SAM" id="MobiDB-lite"/>
    </source>
</evidence>
<proteinExistence type="predicted"/>
<feature type="domain" description="General stress protein 17M-like" evidence="2">
    <location>
        <begin position="6"/>
        <end position="115"/>
    </location>
</feature>
<evidence type="ECO:0000313" key="4">
    <source>
        <dbReference type="Proteomes" id="UP000198571"/>
    </source>
</evidence>
<keyword evidence="4" id="KW-1185">Reference proteome</keyword>
<evidence type="ECO:0000259" key="2">
    <source>
        <dbReference type="Pfam" id="PF11181"/>
    </source>
</evidence>
<evidence type="ECO:0000313" key="3">
    <source>
        <dbReference type="EMBL" id="SES28895.1"/>
    </source>
</evidence>
<dbReference type="InterPro" id="IPR025889">
    <property type="entry name" value="GSP17M-like_dom"/>
</dbReference>
<feature type="compositionally biased region" description="Basic and acidic residues" evidence="1">
    <location>
        <begin position="147"/>
        <end position="156"/>
    </location>
</feature>
<dbReference type="Pfam" id="PF11181">
    <property type="entry name" value="YflT"/>
    <property type="match status" value="1"/>
</dbReference>
<dbReference type="STRING" id="1601833.SAMN05518684_11473"/>
<dbReference type="RefSeq" id="WP_093054214.1">
    <property type="nucleotide sequence ID" value="NZ_FOGT01000014.1"/>
</dbReference>
<sequence length="156" mass="17423">MDKTVFGVYESEREVVAGVETLKSKGYEPEEITMVANDSEETSWIRKETDVSEETSVGKADGGQDGDDSFWEKVKSAFRGEDKTYNHENGYFDKFKALGFSEKEAHDYDSHVQDGKIVVLVPEKGNSIREGGTSEMTDYGNNLSEADSARRAENNQ</sequence>
<dbReference type="AlphaFoldDB" id="A0A1H9W4U7"/>
<dbReference type="Proteomes" id="UP000198571">
    <property type="component" value="Unassembled WGS sequence"/>
</dbReference>
<accession>A0A1H9W4U7</accession>
<name>A0A1H9W4U7_9BACI</name>
<feature type="compositionally biased region" description="Polar residues" evidence="1">
    <location>
        <begin position="134"/>
        <end position="145"/>
    </location>
</feature>
<feature type="region of interest" description="Disordered" evidence="1">
    <location>
        <begin position="125"/>
        <end position="156"/>
    </location>
</feature>